<organism evidence="2 3">
    <name type="scientific">Nesidiocoris tenuis</name>
    <dbReference type="NCBI Taxonomy" id="355587"/>
    <lineage>
        <taxon>Eukaryota</taxon>
        <taxon>Metazoa</taxon>
        <taxon>Ecdysozoa</taxon>
        <taxon>Arthropoda</taxon>
        <taxon>Hexapoda</taxon>
        <taxon>Insecta</taxon>
        <taxon>Pterygota</taxon>
        <taxon>Neoptera</taxon>
        <taxon>Paraneoptera</taxon>
        <taxon>Hemiptera</taxon>
        <taxon>Heteroptera</taxon>
        <taxon>Panheteroptera</taxon>
        <taxon>Cimicomorpha</taxon>
        <taxon>Miridae</taxon>
        <taxon>Dicyphina</taxon>
        <taxon>Nesidiocoris</taxon>
    </lineage>
</organism>
<gene>
    <name evidence="2" type="ORF">NTEN_LOCUS19338</name>
</gene>
<dbReference type="Proteomes" id="UP000479000">
    <property type="component" value="Unassembled WGS sequence"/>
</dbReference>
<feature type="region of interest" description="Disordered" evidence="1">
    <location>
        <begin position="96"/>
        <end position="123"/>
    </location>
</feature>
<dbReference type="EMBL" id="CADCXU010028250">
    <property type="protein sequence ID" value="CAB0014938.1"/>
    <property type="molecule type" value="Genomic_DNA"/>
</dbReference>
<evidence type="ECO:0000313" key="2">
    <source>
        <dbReference type="EMBL" id="CAB0014938.1"/>
    </source>
</evidence>
<keyword evidence="3" id="KW-1185">Reference proteome</keyword>
<dbReference type="AlphaFoldDB" id="A0A6H5HF51"/>
<reference evidence="2 3" key="1">
    <citation type="submission" date="2020-02" db="EMBL/GenBank/DDBJ databases">
        <authorList>
            <person name="Ferguson B K."/>
        </authorList>
    </citation>
    <scope>NUCLEOTIDE SEQUENCE [LARGE SCALE GENOMIC DNA]</scope>
</reference>
<evidence type="ECO:0000313" key="3">
    <source>
        <dbReference type="Proteomes" id="UP000479000"/>
    </source>
</evidence>
<name>A0A6H5HF51_9HEMI</name>
<protein>
    <submittedName>
        <fullName evidence="2">Uncharacterized protein</fullName>
    </submittedName>
</protein>
<proteinExistence type="predicted"/>
<accession>A0A6H5HF51</accession>
<feature type="region of interest" description="Disordered" evidence="1">
    <location>
        <begin position="1"/>
        <end position="21"/>
    </location>
</feature>
<sequence length="123" mass="13444">MYKLGHSECGSARQPASGDSILRNNEIADEIEEKRFQRLVFRKKSSYRFGTASFRNVALTLNVNLTVPLLRKKLVQKKKQGAGERPTCKALRYLSNTAGESTDSPEGYASATGASSVTMADIG</sequence>
<evidence type="ECO:0000256" key="1">
    <source>
        <dbReference type="SAM" id="MobiDB-lite"/>
    </source>
</evidence>
<feature type="compositionally biased region" description="Polar residues" evidence="1">
    <location>
        <begin position="112"/>
        <end position="123"/>
    </location>
</feature>